<accession>A0A0D2CM75</accession>
<dbReference type="InterPro" id="IPR036188">
    <property type="entry name" value="FAD/NAD-bd_sf"/>
</dbReference>
<dbReference type="GO" id="GO:0004499">
    <property type="term" value="F:N,N-dimethylaniline monooxygenase activity"/>
    <property type="evidence" value="ECO:0007669"/>
    <property type="project" value="InterPro"/>
</dbReference>
<keyword evidence="5" id="KW-0560">Oxidoreductase</keyword>
<dbReference type="Gene3D" id="3.50.50.60">
    <property type="entry name" value="FAD/NAD(P)-binding domain"/>
    <property type="match status" value="1"/>
</dbReference>
<dbReference type="GeneID" id="27343081"/>
<proteinExistence type="inferred from homology"/>
<keyword evidence="4" id="KW-0521">NADP</keyword>
<dbReference type="RefSeq" id="XP_016252549.1">
    <property type="nucleotide sequence ID" value="XM_016390647.1"/>
</dbReference>
<dbReference type="GO" id="GO:0050660">
    <property type="term" value="F:flavin adenine dinucleotide binding"/>
    <property type="evidence" value="ECO:0007669"/>
    <property type="project" value="InterPro"/>
</dbReference>
<keyword evidence="3" id="KW-0274">FAD</keyword>
<dbReference type="InterPro" id="IPR000960">
    <property type="entry name" value="Flavin_mOase"/>
</dbReference>
<evidence type="ECO:0008006" key="8">
    <source>
        <dbReference type="Google" id="ProtNLM"/>
    </source>
</evidence>
<evidence type="ECO:0000256" key="4">
    <source>
        <dbReference type="ARBA" id="ARBA00022857"/>
    </source>
</evidence>
<evidence type="ECO:0000313" key="7">
    <source>
        <dbReference type="Proteomes" id="UP000054466"/>
    </source>
</evidence>
<evidence type="ECO:0000256" key="3">
    <source>
        <dbReference type="ARBA" id="ARBA00022827"/>
    </source>
</evidence>
<name>A0A0D2CM75_9EURO</name>
<keyword evidence="7" id="KW-1185">Reference proteome</keyword>
<dbReference type="Pfam" id="PF00743">
    <property type="entry name" value="FMO-like"/>
    <property type="match status" value="1"/>
</dbReference>
<evidence type="ECO:0000313" key="6">
    <source>
        <dbReference type="EMBL" id="KIW32333.1"/>
    </source>
</evidence>
<dbReference type="PRINTS" id="PR00370">
    <property type="entry name" value="FMOXYGENASE"/>
</dbReference>
<protein>
    <recommendedName>
        <fullName evidence="8">FAD/NAD(P)-binding domain-containing protein</fullName>
    </recommendedName>
</protein>
<comment type="similarity">
    <text evidence="1">Belongs to the FMO family.</text>
</comment>
<reference evidence="6 7" key="1">
    <citation type="submission" date="2015-01" db="EMBL/GenBank/DDBJ databases">
        <title>The Genome Sequence of Cladophialophora immunda CBS83496.</title>
        <authorList>
            <consortium name="The Broad Institute Genomics Platform"/>
            <person name="Cuomo C."/>
            <person name="de Hoog S."/>
            <person name="Gorbushina A."/>
            <person name="Stielow B."/>
            <person name="Teixiera M."/>
            <person name="Abouelleil A."/>
            <person name="Chapman S.B."/>
            <person name="Priest M."/>
            <person name="Young S.K."/>
            <person name="Wortman J."/>
            <person name="Nusbaum C."/>
            <person name="Birren B."/>
        </authorList>
    </citation>
    <scope>NUCLEOTIDE SEQUENCE [LARGE SCALE GENOMIC DNA]</scope>
    <source>
        <strain evidence="6 7">CBS 83496</strain>
    </source>
</reference>
<evidence type="ECO:0000256" key="1">
    <source>
        <dbReference type="ARBA" id="ARBA00009183"/>
    </source>
</evidence>
<sequence length="542" mass="61592">MAITVAVVGMGPLGLMALKNLKEDGFEVSGFEKRSWVGGLWKQSYDSMLSVTEGTVFNSSRFRAAFSDYPFSDAVDDFPTAKQIWQYMESYCDHFGLRPHIRLQAEVKTFSRIQGKWAVEYVQDGTSHTDFFDKLIVSPGSFVLPRSPKLKDIAKFKGDVLHAIQFPHPSRFQGQNVLLVGFHATAQDLVVELAQHAKKVYLAHKNGLLLISRYTADGKTFDQALTVSLMFVQVFMETWFPRLWTWALTKWLTVMSKNAFPYQPKEWNLTPAPSLATTTPLVADAVYPYLESGFAEPVSAVQEIIGPKAIRLTGGRVLDDVDSIIYATGYEAAVPCAPKEYNPYPVADEPPVLYRNIFPLHPDADVRNSLAFLGQGAIVPVPGFVQFELVTMAVSQIWLGRSHLPSLDDMLKWHRDHLAWRRSLVRRSKFMTNFYAVFMRTPEQLRWLDRTAGTGVFAHFGASPSTLFSWRAWRFWWSDPAFYRLCKTGLFSPAIWRLFDMGRRKPWAGAKRQVIEDNKIAKARREERLRAMEKLKGAGKPV</sequence>
<dbReference type="Proteomes" id="UP000054466">
    <property type="component" value="Unassembled WGS sequence"/>
</dbReference>
<dbReference type="AlphaFoldDB" id="A0A0D2CM75"/>
<dbReference type="OrthoDB" id="66881at2759"/>
<keyword evidence="2" id="KW-0285">Flavoprotein</keyword>
<dbReference type="VEuPathDB" id="FungiDB:PV07_03887"/>
<dbReference type="PANTHER" id="PTHR23023">
    <property type="entry name" value="DIMETHYLANILINE MONOOXYGENASE"/>
    <property type="match status" value="1"/>
</dbReference>
<dbReference type="SUPFAM" id="SSF51905">
    <property type="entry name" value="FAD/NAD(P)-binding domain"/>
    <property type="match status" value="2"/>
</dbReference>
<dbReference type="InterPro" id="IPR020946">
    <property type="entry name" value="Flavin_mOase-like"/>
</dbReference>
<dbReference type="EMBL" id="KN847041">
    <property type="protein sequence ID" value="KIW32333.1"/>
    <property type="molecule type" value="Genomic_DNA"/>
</dbReference>
<dbReference type="InterPro" id="IPR050346">
    <property type="entry name" value="FMO-like"/>
</dbReference>
<organism evidence="6 7">
    <name type="scientific">Cladophialophora immunda</name>
    <dbReference type="NCBI Taxonomy" id="569365"/>
    <lineage>
        <taxon>Eukaryota</taxon>
        <taxon>Fungi</taxon>
        <taxon>Dikarya</taxon>
        <taxon>Ascomycota</taxon>
        <taxon>Pezizomycotina</taxon>
        <taxon>Eurotiomycetes</taxon>
        <taxon>Chaetothyriomycetidae</taxon>
        <taxon>Chaetothyriales</taxon>
        <taxon>Herpotrichiellaceae</taxon>
        <taxon>Cladophialophora</taxon>
    </lineage>
</organism>
<dbReference type="GO" id="GO:0050661">
    <property type="term" value="F:NADP binding"/>
    <property type="evidence" value="ECO:0007669"/>
    <property type="project" value="InterPro"/>
</dbReference>
<evidence type="ECO:0000256" key="5">
    <source>
        <dbReference type="ARBA" id="ARBA00023002"/>
    </source>
</evidence>
<dbReference type="HOGENOM" id="CLU_006909_8_1_1"/>
<evidence type="ECO:0000256" key="2">
    <source>
        <dbReference type="ARBA" id="ARBA00022630"/>
    </source>
</evidence>
<gene>
    <name evidence="6" type="ORF">PV07_03887</name>
</gene>